<proteinExistence type="predicted"/>
<evidence type="ECO:0000313" key="3">
    <source>
        <dbReference type="Proteomes" id="UP000887116"/>
    </source>
</evidence>
<gene>
    <name evidence="2" type="ORF">TNCT_336101</name>
</gene>
<dbReference type="AlphaFoldDB" id="A0A8X6HH92"/>
<keyword evidence="3" id="KW-1185">Reference proteome</keyword>
<accession>A0A8X6HH92</accession>
<comment type="caution">
    <text evidence="2">The sequence shown here is derived from an EMBL/GenBank/DDBJ whole genome shotgun (WGS) entry which is preliminary data.</text>
</comment>
<protein>
    <submittedName>
        <fullName evidence="2">Uncharacterized protein</fullName>
    </submittedName>
</protein>
<sequence>MSTWGRRTDVSLVFWHDWMKGANTWFPHRSDKTRSKRAIMPHQELVRQSDSPAQKQICDSEPQTPGYDSTYTELAAVRRVPRYQVDGEEPSMVEQQMRAKRLRNTMGGPSAALQTVDNIRMGDSKY</sequence>
<organism evidence="2 3">
    <name type="scientific">Trichonephila clavata</name>
    <name type="common">Joro spider</name>
    <name type="synonym">Nephila clavata</name>
    <dbReference type="NCBI Taxonomy" id="2740835"/>
    <lineage>
        <taxon>Eukaryota</taxon>
        <taxon>Metazoa</taxon>
        <taxon>Ecdysozoa</taxon>
        <taxon>Arthropoda</taxon>
        <taxon>Chelicerata</taxon>
        <taxon>Arachnida</taxon>
        <taxon>Araneae</taxon>
        <taxon>Araneomorphae</taxon>
        <taxon>Entelegynae</taxon>
        <taxon>Araneoidea</taxon>
        <taxon>Nephilidae</taxon>
        <taxon>Trichonephila</taxon>
    </lineage>
</organism>
<evidence type="ECO:0000313" key="2">
    <source>
        <dbReference type="EMBL" id="GFR03034.1"/>
    </source>
</evidence>
<reference evidence="2" key="1">
    <citation type="submission" date="2020-07" db="EMBL/GenBank/DDBJ databases">
        <title>Multicomponent nature underlies the extraordinary mechanical properties of spider dragline silk.</title>
        <authorList>
            <person name="Kono N."/>
            <person name="Nakamura H."/>
            <person name="Mori M."/>
            <person name="Yoshida Y."/>
            <person name="Ohtoshi R."/>
            <person name="Malay A.D."/>
            <person name="Moran D.A.P."/>
            <person name="Tomita M."/>
            <person name="Numata K."/>
            <person name="Arakawa K."/>
        </authorList>
    </citation>
    <scope>NUCLEOTIDE SEQUENCE</scope>
</reference>
<dbReference type="Proteomes" id="UP000887116">
    <property type="component" value="Unassembled WGS sequence"/>
</dbReference>
<name>A0A8X6HH92_TRICU</name>
<evidence type="ECO:0000256" key="1">
    <source>
        <dbReference type="SAM" id="MobiDB-lite"/>
    </source>
</evidence>
<dbReference type="EMBL" id="BMAO01015615">
    <property type="protein sequence ID" value="GFR03034.1"/>
    <property type="molecule type" value="Genomic_DNA"/>
</dbReference>
<feature type="region of interest" description="Disordered" evidence="1">
    <location>
        <begin position="45"/>
        <end position="68"/>
    </location>
</feature>